<dbReference type="Pfam" id="PF01966">
    <property type="entry name" value="HD"/>
    <property type="match status" value="1"/>
</dbReference>
<evidence type="ECO:0000313" key="3">
    <source>
        <dbReference type="EMBL" id="BAV62521.1"/>
    </source>
</evidence>
<dbReference type="GO" id="GO:0016787">
    <property type="term" value="F:hydrolase activity"/>
    <property type="evidence" value="ECO:0007669"/>
    <property type="project" value="UniProtKB-KW"/>
</dbReference>
<evidence type="ECO:0000313" key="4">
    <source>
        <dbReference type="Proteomes" id="UP000240366"/>
    </source>
</evidence>
<evidence type="ECO:0000259" key="1">
    <source>
        <dbReference type="PROSITE" id="PS51831"/>
    </source>
</evidence>
<sequence length="219" mass="25660">MIFYIISLKIKLIRDYYKYNACIYNNNMEQIIQNVNTIINLYEQFGGSDYIGESQTQLEHMTRAAMLAEEFGEQNDIILAAFLHDIGHLIEINNDTIKMGSLGIMNHELIARDYLIEKGFDKDIANIIGNHVKAKRYLVTKYPEYKINLSEASRQTLLYQKNTMSQEEMTEFESDPLFNKSLKLRFYDDQSKLLSKSIKPLDYYRNLMIEYLSESTNNV</sequence>
<dbReference type="EMBL" id="AP017644">
    <property type="protein sequence ID" value="BAV61533.1"/>
    <property type="molecule type" value="Genomic_DNA"/>
</dbReference>
<dbReference type="InterPro" id="IPR052567">
    <property type="entry name" value="OP_Dioxygenase"/>
</dbReference>
<accession>A0A1E1ETE5</accession>
<name>A0A1E1ETE5_9VIRU</name>
<dbReference type="PROSITE" id="PS51831">
    <property type="entry name" value="HD"/>
    <property type="match status" value="1"/>
</dbReference>
<dbReference type="Proteomes" id="UP000240366">
    <property type="component" value="Segment"/>
</dbReference>
<organism evidence="2 5">
    <name type="scientific">Acanthamoeba castellanii mimivirus</name>
    <dbReference type="NCBI Taxonomy" id="1899318"/>
    <lineage>
        <taxon>Viruses</taxon>
        <taxon>Varidnaviria</taxon>
        <taxon>Bamfordvirae</taxon>
        <taxon>Nucleocytoviricota</taxon>
        <taxon>Megaviricetes</taxon>
        <taxon>Imitervirales</taxon>
        <taxon>Mimiviridae</taxon>
        <taxon>Megamimivirinae</taxon>
        <taxon>Mimivirus</taxon>
    </lineage>
</organism>
<dbReference type="CDD" id="cd00077">
    <property type="entry name" value="HDc"/>
    <property type="match status" value="1"/>
</dbReference>
<dbReference type="Proteomes" id="UP000241484">
    <property type="component" value="Segment"/>
</dbReference>
<protein>
    <submittedName>
        <fullName evidence="2">Putative HD phosphohydrolase</fullName>
    </submittedName>
</protein>
<dbReference type="InterPro" id="IPR006674">
    <property type="entry name" value="HD_domain"/>
</dbReference>
<dbReference type="PANTHER" id="PTHR40202:SF1">
    <property type="entry name" value="HD DOMAIN-CONTAINING PROTEIN"/>
    <property type="match status" value="1"/>
</dbReference>
<evidence type="ECO:0000313" key="2">
    <source>
        <dbReference type="EMBL" id="BAV61533.1"/>
    </source>
</evidence>
<dbReference type="SMR" id="A0A1E1ETE5"/>
<dbReference type="Gene3D" id="1.10.3210.10">
    <property type="entry name" value="Hypothetical protein af1432"/>
    <property type="match status" value="1"/>
</dbReference>
<dbReference type="EMBL" id="AP017645">
    <property type="protein sequence ID" value="BAV62521.1"/>
    <property type="molecule type" value="Genomic_DNA"/>
</dbReference>
<reference evidence="4 5" key="1">
    <citation type="submission" date="2016-09" db="EMBL/GenBank/DDBJ databases">
        <title>Nearly complete genome sequences of 2 Mimiviridae isolates, Mimivirus shirakomae and Mimivirus kasaii from Japanese pond and river mouth.</title>
        <authorList>
            <person name="Takemura M."/>
            <person name="Mikami T."/>
            <person name="Murono S."/>
        </authorList>
    </citation>
    <scope>NUCLEOTIDE SEQUENCE [LARGE SCALE GENOMIC DNA]</scope>
    <source>
        <strain evidence="2 5">Mimivirus kasaii</strain>
        <strain evidence="3 4">Mimivirus shirakomae</strain>
    </source>
</reference>
<keyword evidence="2" id="KW-0378">Hydrolase</keyword>
<evidence type="ECO:0000313" key="5">
    <source>
        <dbReference type="Proteomes" id="UP000241484"/>
    </source>
</evidence>
<dbReference type="PANTHER" id="PTHR40202">
    <property type="match status" value="1"/>
</dbReference>
<feature type="domain" description="HD" evidence="1">
    <location>
        <begin position="57"/>
        <end position="158"/>
    </location>
</feature>
<proteinExistence type="predicted"/>
<dbReference type="SUPFAM" id="SSF109604">
    <property type="entry name" value="HD-domain/PDEase-like"/>
    <property type="match status" value="1"/>
</dbReference>
<dbReference type="InterPro" id="IPR003607">
    <property type="entry name" value="HD/PDEase_dom"/>
</dbReference>